<evidence type="ECO:0000313" key="2">
    <source>
        <dbReference type="Proteomes" id="UP000286071"/>
    </source>
</evidence>
<name>A0A423H6X8_9PSED</name>
<gene>
    <name evidence="1" type="ORF">BK659_11800</name>
</gene>
<comment type="caution">
    <text evidence="1">The sequence shown here is derived from an EMBL/GenBank/DDBJ whole genome shotgun (WGS) entry which is preliminary data.</text>
</comment>
<dbReference type="EMBL" id="MOBJ01000008">
    <property type="protein sequence ID" value="RON08927.1"/>
    <property type="molecule type" value="Genomic_DNA"/>
</dbReference>
<proteinExistence type="predicted"/>
<dbReference type="Proteomes" id="UP000286071">
    <property type="component" value="Unassembled WGS sequence"/>
</dbReference>
<dbReference type="AlphaFoldDB" id="A0A423H6X8"/>
<dbReference type="RefSeq" id="WP_123425328.1">
    <property type="nucleotide sequence ID" value="NZ_MOBJ01000008.1"/>
</dbReference>
<evidence type="ECO:0000313" key="1">
    <source>
        <dbReference type="EMBL" id="RON08927.1"/>
    </source>
</evidence>
<dbReference type="OrthoDB" id="6893178at2"/>
<sequence length="315" mass="35491">MGKRKASDRAEYAPLESGTLDDALRRHSAERIRHFFLFCFYVEVTCDYLSTIHGETFEPTSVITDHATHQVDTGVRDSKRGKLELDSQTPADLQVTGWGSMDAAHFNNLGLKDNFLQKGKQLGEYDPMVSDLLSRCVDTCRNTRWLPQAINLGPDKVIDIVHRVVHIQTLSPTSAAPCASLTNIRLYIDMAISMLKNMADKKADKNTLKKTEEYYRLGLTDIEYKLLLTIEDEVIAIVRSINTHLLKLAMDSNSPANAQQINWSAIPKAKSWFAETTKPKAPRKIVRAKRMGQAVAASQNIEIFDKSFYIESPML</sequence>
<organism evidence="1 2">
    <name type="scientific">Pseudomonas brassicacearum</name>
    <dbReference type="NCBI Taxonomy" id="930166"/>
    <lineage>
        <taxon>Bacteria</taxon>
        <taxon>Pseudomonadati</taxon>
        <taxon>Pseudomonadota</taxon>
        <taxon>Gammaproteobacteria</taxon>
        <taxon>Pseudomonadales</taxon>
        <taxon>Pseudomonadaceae</taxon>
        <taxon>Pseudomonas</taxon>
    </lineage>
</organism>
<protein>
    <submittedName>
        <fullName evidence="1">Uncharacterized protein</fullName>
    </submittedName>
</protein>
<reference evidence="1 2" key="1">
    <citation type="submission" date="2016-10" db="EMBL/GenBank/DDBJ databases">
        <title>Comparative genome analysis of multiple Pseudomonas spp. focuses on biocontrol and plant growth promoting traits.</title>
        <authorList>
            <person name="Tao X.-Y."/>
            <person name="Taylor C.G."/>
        </authorList>
    </citation>
    <scope>NUCLEOTIDE SEQUENCE [LARGE SCALE GENOMIC DNA]</scope>
    <source>
        <strain evidence="1 2">48H11</strain>
    </source>
</reference>
<accession>A0A423H6X8</accession>